<dbReference type="InterPro" id="IPR050832">
    <property type="entry name" value="Bact_Acetyltransf"/>
</dbReference>
<sequence>MTSLRFRAAVAEDAEAVAQLHADSWRRHYRGAYADAFLDGDVVANRRAVWSSRLAAPAAAATVLAEDDAGLLGFVHVVFDADDVWGSLVDNLHVTNARRRTGVGGALLVRAAEAAGERAGDRAVYLWVLEQNKAAQQFYRAYGGSCVEAAPVPSPGGVPGRLNGSPKALRMAWSDASLVARSGR</sequence>
<dbReference type="SUPFAM" id="SSF55729">
    <property type="entry name" value="Acyl-CoA N-acyltransferases (Nat)"/>
    <property type="match status" value="1"/>
</dbReference>
<dbReference type="PANTHER" id="PTHR43877:SF1">
    <property type="entry name" value="ACETYLTRANSFERASE"/>
    <property type="match status" value="1"/>
</dbReference>
<dbReference type="PROSITE" id="PS51186">
    <property type="entry name" value="GNAT"/>
    <property type="match status" value="1"/>
</dbReference>
<dbReference type="Gene3D" id="3.40.630.30">
    <property type="match status" value="1"/>
</dbReference>
<evidence type="ECO:0000313" key="5">
    <source>
        <dbReference type="Proteomes" id="UP001592528"/>
    </source>
</evidence>
<dbReference type="EMBL" id="JBHEZZ010000018">
    <property type="protein sequence ID" value="MFC1405067.1"/>
    <property type="molecule type" value="Genomic_DNA"/>
</dbReference>
<evidence type="ECO:0000259" key="3">
    <source>
        <dbReference type="PROSITE" id="PS51186"/>
    </source>
</evidence>
<comment type="caution">
    <text evidence="4">The sequence shown here is derived from an EMBL/GenBank/DDBJ whole genome shotgun (WGS) entry which is preliminary data.</text>
</comment>
<keyword evidence="5" id="KW-1185">Reference proteome</keyword>
<dbReference type="PANTHER" id="PTHR43877">
    <property type="entry name" value="AMINOALKYLPHOSPHONATE N-ACETYLTRANSFERASE-RELATED-RELATED"/>
    <property type="match status" value="1"/>
</dbReference>
<reference evidence="4 5" key="1">
    <citation type="submission" date="2024-09" db="EMBL/GenBank/DDBJ databases">
        <authorList>
            <person name="Lee S.D."/>
        </authorList>
    </citation>
    <scope>NUCLEOTIDE SEQUENCE [LARGE SCALE GENOMIC DNA]</scope>
    <source>
        <strain evidence="4 5">N1-5</strain>
    </source>
</reference>
<proteinExistence type="predicted"/>
<dbReference type="Pfam" id="PF00583">
    <property type="entry name" value="Acetyltransf_1"/>
    <property type="match status" value="1"/>
</dbReference>
<name>A0ABV6UUJ2_9ACTN</name>
<evidence type="ECO:0000256" key="2">
    <source>
        <dbReference type="ARBA" id="ARBA00023315"/>
    </source>
</evidence>
<organism evidence="4 5">
    <name type="scientific">Streptacidiphilus cavernicola</name>
    <dbReference type="NCBI Taxonomy" id="3342716"/>
    <lineage>
        <taxon>Bacteria</taxon>
        <taxon>Bacillati</taxon>
        <taxon>Actinomycetota</taxon>
        <taxon>Actinomycetes</taxon>
        <taxon>Kitasatosporales</taxon>
        <taxon>Streptomycetaceae</taxon>
        <taxon>Streptacidiphilus</taxon>
    </lineage>
</organism>
<protein>
    <submittedName>
        <fullName evidence="4">GNAT family N-acetyltransferase</fullName>
    </submittedName>
</protein>
<accession>A0ABV6UUJ2</accession>
<feature type="domain" description="N-acetyltransferase" evidence="3">
    <location>
        <begin position="4"/>
        <end position="176"/>
    </location>
</feature>
<evidence type="ECO:0000313" key="4">
    <source>
        <dbReference type="EMBL" id="MFC1405067.1"/>
    </source>
</evidence>
<dbReference type="RefSeq" id="WP_030259492.1">
    <property type="nucleotide sequence ID" value="NZ_JBHEZZ010000018.1"/>
</dbReference>
<dbReference type="Proteomes" id="UP001592528">
    <property type="component" value="Unassembled WGS sequence"/>
</dbReference>
<gene>
    <name evidence="4" type="ORF">ACEZDJ_27675</name>
</gene>
<keyword evidence="2" id="KW-0012">Acyltransferase</keyword>
<evidence type="ECO:0000256" key="1">
    <source>
        <dbReference type="ARBA" id="ARBA00022679"/>
    </source>
</evidence>
<keyword evidence="1" id="KW-0808">Transferase</keyword>
<dbReference type="InterPro" id="IPR000182">
    <property type="entry name" value="GNAT_dom"/>
</dbReference>
<dbReference type="InterPro" id="IPR016181">
    <property type="entry name" value="Acyl_CoA_acyltransferase"/>
</dbReference>